<feature type="signal peptide" evidence="1">
    <location>
        <begin position="1"/>
        <end position="22"/>
    </location>
</feature>
<comment type="caution">
    <text evidence="2">The sequence shown here is derived from an EMBL/GenBank/DDBJ whole genome shotgun (WGS) entry which is preliminary data.</text>
</comment>
<reference evidence="2 3" key="1">
    <citation type="submission" date="2020-10" db="EMBL/GenBank/DDBJ databases">
        <title>Nocardioides sp. isolated from sludge.</title>
        <authorList>
            <person name="Zhang X."/>
        </authorList>
    </citation>
    <scope>NUCLEOTIDE SEQUENCE [LARGE SCALE GENOMIC DNA]</scope>
    <source>
        <strain evidence="2 3">Y6</strain>
    </source>
</reference>
<accession>A0ABR9RV84</accession>
<dbReference type="RefSeq" id="WP_193638767.1">
    <property type="nucleotide sequence ID" value="NZ_JADCSA010000012.1"/>
</dbReference>
<evidence type="ECO:0000313" key="2">
    <source>
        <dbReference type="EMBL" id="MBE7325441.1"/>
    </source>
</evidence>
<sequence length="177" mass="18809">MKLRIRSLALAPVVALALTACGASEEEYAEAMTDGLSSAESQPISQAKAGCVSDAFVGRLGTERLGEMGDPADLEAAARSLSFPGLNLTEAEGNDLYDDFISCDTDLNGLVTAELADQGLALPDELMECLSKKLSAEQMRGYFVPLMRSGQTDIKRPVMKKIERGVVTCAEEFGPQG</sequence>
<evidence type="ECO:0008006" key="4">
    <source>
        <dbReference type="Google" id="ProtNLM"/>
    </source>
</evidence>
<evidence type="ECO:0000256" key="1">
    <source>
        <dbReference type="SAM" id="SignalP"/>
    </source>
</evidence>
<gene>
    <name evidence="2" type="ORF">IEQ44_12335</name>
</gene>
<keyword evidence="1" id="KW-0732">Signal</keyword>
<dbReference type="EMBL" id="JADCSA010000012">
    <property type="protein sequence ID" value="MBE7325441.1"/>
    <property type="molecule type" value="Genomic_DNA"/>
</dbReference>
<organism evidence="2 3">
    <name type="scientific">Nocardioides malaquae</name>
    <dbReference type="NCBI Taxonomy" id="2773426"/>
    <lineage>
        <taxon>Bacteria</taxon>
        <taxon>Bacillati</taxon>
        <taxon>Actinomycetota</taxon>
        <taxon>Actinomycetes</taxon>
        <taxon>Propionibacteriales</taxon>
        <taxon>Nocardioidaceae</taxon>
        <taxon>Nocardioides</taxon>
    </lineage>
</organism>
<feature type="chain" id="PRO_5045678122" description="DUF732 domain-containing protein" evidence="1">
    <location>
        <begin position="23"/>
        <end position="177"/>
    </location>
</feature>
<protein>
    <recommendedName>
        <fullName evidence="4">DUF732 domain-containing protein</fullName>
    </recommendedName>
</protein>
<name>A0ABR9RV84_9ACTN</name>
<dbReference type="PROSITE" id="PS51257">
    <property type="entry name" value="PROKAR_LIPOPROTEIN"/>
    <property type="match status" value="1"/>
</dbReference>
<dbReference type="Proteomes" id="UP000756387">
    <property type="component" value="Unassembled WGS sequence"/>
</dbReference>
<evidence type="ECO:0000313" key="3">
    <source>
        <dbReference type="Proteomes" id="UP000756387"/>
    </source>
</evidence>
<keyword evidence="3" id="KW-1185">Reference proteome</keyword>
<proteinExistence type="predicted"/>